<comment type="caution">
    <text evidence="1">The sequence shown here is derived from an EMBL/GenBank/DDBJ whole genome shotgun (WGS) entry which is preliminary data.</text>
</comment>
<name>A0ABW1CJ77_9ACTN</name>
<gene>
    <name evidence="1" type="ORF">ACFPZ3_18215</name>
</gene>
<keyword evidence="1" id="KW-0418">Kinase</keyword>
<evidence type="ECO:0000313" key="2">
    <source>
        <dbReference type="Proteomes" id="UP001596058"/>
    </source>
</evidence>
<dbReference type="SUPFAM" id="SSF52540">
    <property type="entry name" value="P-loop containing nucleoside triphosphate hydrolases"/>
    <property type="match status" value="1"/>
</dbReference>
<dbReference type="RefSeq" id="WP_379515315.1">
    <property type="nucleotide sequence ID" value="NZ_JBHSPA010000023.1"/>
</dbReference>
<keyword evidence="2" id="KW-1185">Reference proteome</keyword>
<evidence type="ECO:0000313" key="1">
    <source>
        <dbReference type="EMBL" id="MFC5825800.1"/>
    </source>
</evidence>
<organism evidence="1 2">
    <name type="scientific">Nonomuraea insulae</name>
    <dbReference type="NCBI Taxonomy" id="1616787"/>
    <lineage>
        <taxon>Bacteria</taxon>
        <taxon>Bacillati</taxon>
        <taxon>Actinomycetota</taxon>
        <taxon>Actinomycetes</taxon>
        <taxon>Streptosporangiales</taxon>
        <taxon>Streptosporangiaceae</taxon>
        <taxon>Nonomuraea</taxon>
    </lineage>
</organism>
<dbReference type="EMBL" id="JBHSPA010000023">
    <property type="protein sequence ID" value="MFC5825800.1"/>
    <property type="molecule type" value="Genomic_DNA"/>
</dbReference>
<dbReference type="InterPro" id="IPR031322">
    <property type="entry name" value="Shikimate/glucono_kinase"/>
</dbReference>
<proteinExistence type="predicted"/>
<accession>A0ABW1CJ77</accession>
<dbReference type="Proteomes" id="UP001596058">
    <property type="component" value="Unassembled WGS sequence"/>
</dbReference>
<dbReference type="GO" id="GO:0016301">
    <property type="term" value="F:kinase activity"/>
    <property type="evidence" value="ECO:0007669"/>
    <property type="project" value="UniProtKB-KW"/>
</dbReference>
<dbReference type="InterPro" id="IPR027417">
    <property type="entry name" value="P-loop_NTPase"/>
</dbReference>
<protein>
    <submittedName>
        <fullName evidence="1">Shikimate kinase</fullName>
    </submittedName>
</protein>
<sequence length="259" mass="29966">MRVRLNQRIRLNRLNRLNQRDQRDQRDHIMQSEVLSATMRPDQREEIADVEALRARLRHVYWIGGGTGGGKSTIARRLAARHGLRLYDTDEVMSDHARRSTREDAPHLSEFMAMDMDERWLNRSPETMLETFHWYRGEGFGLIVEDLLRLPAQPGVVVEGFRLLPHLVRPLLATPGHAVWLLPTHDFRLAAFGSRGSMWKIAEKTSDPERALRNLLERDQMFTQRLRDDVRELELGAIGVDTTMTEDDLAERVTTLLGL</sequence>
<dbReference type="Pfam" id="PF01202">
    <property type="entry name" value="SKI"/>
    <property type="match status" value="1"/>
</dbReference>
<dbReference type="Gene3D" id="3.40.50.300">
    <property type="entry name" value="P-loop containing nucleotide triphosphate hydrolases"/>
    <property type="match status" value="1"/>
</dbReference>
<keyword evidence="1" id="KW-0808">Transferase</keyword>
<reference evidence="2" key="1">
    <citation type="journal article" date="2019" name="Int. J. Syst. Evol. Microbiol.">
        <title>The Global Catalogue of Microorganisms (GCM) 10K type strain sequencing project: providing services to taxonomists for standard genome sequencing and annotation.</title>
        <authorList>
            <consortium name="The Broad Institute Genomics Platform"/>
            <consortium name="The Broad Institute Genome Sequencing Center for Infectious Disease"/>
            <person name="Wu L."/>
            <person name="Ma J."/>
        </authorList>
    </citation>
    <scope>NUCLEOTIDE SEQUENCE [LARGE SCALE GENOMIC DNA]</scope>
    <source>
        <strain evidence="2">CCUG 53903</strain>
    </source>
</reference>